<feature type="domain" description="Integrase catalytic" evidence="3">
    <location>
        <begin position="114"/>
        <end position="293"/>
    </location>
</feature>
<feature type="region of interest" description="Disordered" evidence="2">
    <location>
        <begin position="454"/>
        <end position="516"/>
    </location>
</feature>
<name>A0ABS8XTT0_9BURK</name>
<dbReference type="NCBIfam" id="NF033546">
    <property type="entry name" value="transpos_IS21"/>
    <property type="match status" value="1"/>
</dbReference>
<dbReference type="Proteomes" id="UP001200741">
    <property type="component" value="Unassembled WGS sequence"/>
</dbReference>
<protein>
    <submittedName>
        <fullName evidence="4">IS21 family transposase</fullName>
    </submittedName>
</protein>
<keyword evidence="5" id="KW-1185">Reference proteome</keyword>
<dbReference type="EMBL" id="JAJTWU010000002">
    <property type="protein sequence ID" value="MCE4554236.1"/>
    <property type="molecule type" value="Genomic_DNA"/>
</dbReference>
<accession>A0ABS8XTT0</accession>
<dbReference type="InterPro" id="IPR012337">
    <property type="entry name" value="RNaseH-like_sf"/>
</dbReference>
<dbReference type="Pfam" id="PF22483">
    <property type="entry name" value="Mu-transpos_C_2"/>
    <property type="match status" value="1"/>
</dbReference>
<gene>
    <name evidence="4" type="primary">istA</name>
    <name evidence="4" type="ORF">LXT13_07210</name>
</gene>
<dbReference type="PROSITE" id="PS50994">
    <property type="entry name" value="INTEGRASE"/>
    <property type="match status" value="1"/>
</dbReference>
<evidence type="ECO:0000313" key="4">
    <source>
        <dbReference type="EMBL" id="MCE4554236.1"/>
    </source>
</evidence>
<dbReference type="InterPro" id="IPR036397">
    <property type="entry name" value="RNaseH_sf"/>
</dbReference>
<evidence type="ECO:0000313" key="5">
    <source>
        <dbReference type="Proteomes" id="UP001200741"/>
    </source>
</evidence>
<dbReference type="PANTHER" id="PTHR35004:SF7">
    <property type="entry name" value="INTEGRASE PROTEIN"/>
    <property type="match status" value="1"/>
</dbReference>
<dbReference type="Gene3D" id="3.30.420.10">
    <property type="entry name" value="Ribonuclease H-like superfamily/Ribonuclease H"/>
    <property type="match status" value="1"/>
</dbReference>
<dbReference type="InterPro" id="IPR054353">
    <property type="entry name" value="IstA-like_C"/>
</dbReference>
<comment type="caution">
    <text evidence="4">The sequence shown here is derived from an EMBL/GenBank/DDBJ whole genome shotgun (WGS) entry which is preliminary data.</text>
</comment>
<dbReference type="PANTHER" id="PTHR35004">
    <property type="entry name" value="TRANSPOSASE RV3428C-RELATED"/>
    <property type="match status" value="1"/>
</dbReference>
<feature type="compositionally biased region" description="Basic and acidic residues" evidence="2">
    <location>
        <begin position="476"/>
        <end position="509"/>
    </location>
</feature>
<evidence type="ECO:0000259" key="3">
    <source>
        <dbReference type="PROSITE" id="PS50994"/>
    </source>
</evidence>
<evidence type="ECO:0000256" key="2">
    <source>
        <dbReference type="SAM" id="MobiDB-lite"/>
    </source>
</evidence>
<evidence type="ECO:0000256" key="1">
    <source>
        <dbReference type="ARBA" id="ARBA00009277"/>
    </source>
</evidence>
<sequence>MTVAPDLVAQILRLHAVEKWRVGTIARQLHVHRDVVRRVLAGNCAPVHTSALRPSRIDAYRPFLLATLTKFPTLTAARLHAMVSERGYVGSTSHFRALVAGLRPRPVAEAYLRLRTLPGEQAQVDWAHLGHLQIGRARRPLMAFVMVLSHSRMIFLRFFLDARMDSFLRGHVEAFIAFNGCPRVALYDNLKSAVLERVDHVSGSSIRFNPQLLALAAHYRFEPRPVAVARGNEKGRVERAIRYIRDSFFAGRSFTDLADLNAQARLWCLGLAADRRWPEDGALSVRQAFEAEGRSLMTLPETAFALGERVAANVGKTPYVRFDTNDYSVPHTHVRRTLTVLADEQWVRVLDGATELARHRRCWDSHAQIEDDAHLQRLVDAKRAGRAHRACDRLGVAAPASAELLKRAGARGENLGSITAALMRLLERWGAAALQAAITEALARDAAHPNAVRSELERARAANGEPPPVALVLPEHVAKRDAPVRTHDLRSYDRQPERQHEQEPDHPQDPPESPDE</sequence>
<dbReference type="SUPFAM" id="SSF53098">
    <property type="entry name" value="Ribonuclease H-like"/>
    <property type="match status" value="1"/>
</dbReference>
<comment type="similarity">
    <text evidence="1">Belongs to the transposase IS21/IS408/IS1162 family.</text>
</comment>
<dbReference type="InterPro" id="IPR001584">
    <property type="entry name" value="Integrase_cat-core"/>
</dbReference>
<reference evidence="4 5" key="1">
    <citation type="submission" date="2021-12" db="EMBL/GenBank/DDBJ databases">
        <title>Genome seq of P8.</title>
        <authorList>
            <person name="Seo T."/>
        </authorList>
    </citation>
    <scope>NUCLEOTIDE SEQUENCE [LARGE SCALE GENOMIC DNA]</scope>
    <source>
        <strain evidence="4 5">P8</strain>
    </source>
</reference>
<proteinExistence type="inferred from homology"/>
<organism evidence="4 5">
    <name type="scientific">Pelomonas cellulosilytica</name>
    <dbReference type="NCBI Taxonomy" id="2906762"/>
    <lineage>
        <taxon>Bacteria</taxon>
        <taxon>Pseudomonadati</taxon>
        <taxon>Pseudomonadota</taxon>
        <taxon>Betaproteobacteria</taxon>
        <taxon>Burkholderiales</taxon>
        <taxon>Sphaerotilaceae</taxon>
        <taxon>Roseateles</taxon>
    </lineage>
</organism>
<dbReference type="RefSeq" id="WP_233371142.1">
    <property type="nucleotide sequence ID" value="NZ_JAJTWU010000002.1"/>
</dbReference>